<evidence type="ECO:0000259" key="1">
    <source>
        <dbReference type="PROSITE" id="PS51186"/>
    </source>
</evidence>
<organism evidence="2 3">
    <name type="scientific">Rhizopus oryzae</name>
    <name type="common">Mucormycosis agent</name>
    <name type="synonym">Rhizopus arrhizus var. delemar</name>
    <dbReference type="NCBI Taxonomy" id="64495"/>
    <lineage>
        <taxon>Eukaryota</taxon>
        <taxon>Fungi</taxon>
        <taxon>Fungi incertae sedis</taxon>
        <taxon>Mucoromycota</taxon>
        <taxon>Mucoromycotina</taxon>
        <taxon>Mucoromycetes</taxon>
        <taxon>Mucorales</taxon>
        <taxon>Mucorineae</taxon>
        <taxon>Rhizopodaceae</taxon>
        <taxon>Rhizopus</taxon>
    </lineage>
</organism>
<evidence type="ECO:0000313" key="2">
    <source>
        <dbReference type="EMBL" id="KAG1538866.1"/>
    </source>
</evidence>
<dbReference type="Pfam" id="PF00583">
    <property type="entry name" value="Acetyltransf_1"/>
    <property type="match status" value="1"/>
</dbReference>
<dbReference type="PANTHER" id="PTHR43617">
    <property type="entry name" value="L-AMINO ACID N-ACETYLTRANSFERASE"/>
    <property type="match status" value="1"/>
</dbReference>
<evidence type="ECO:0000313" key="3">
    <source>
        <dbReference type="Proteomes" id="UP000717996"/>
    </source>
</evidence>
<dbReference type="OrthoDB" id="10039976at2759"/>
<dbReference type="CDD" id="cd04301">
    <property type="entry name" value="NAT_SF"/>
    <property type="match status" value="1"/>
</dbReference>
<name>A0A9P6Y4K1_RHIOR</name>
<dbReference type="InterPro" id="IPR000182">
    <property type="entry name" value="GNAT_dom"/>
</dbReference>
<dbReference type="GO" id="GO:0016747">
    <property type="term" value="F:acyltransferase activity, transferring groups other than amino-acyl groups"/>
    <property type="evidence" value="ECO:0007669"/>
    <property type="project" value="InterPro"/>
</dbReference>
<accession>A0A9P6Y4K1</accession>
<dbReference type="PROSITE" id="PS51186">
    <property type="entry name" value="GNAT"/>
    <property type="match status" value="1"/>
</dbReference>
<dbReference type="EMBL" id="JAANIT010001753">
    <property type="protein sequence ID" value="KAG1538866.1"/>
    <property type="molecule type" value="Genomic_DNA"/>
</dbReference>
<protein>
    <recommendedName>
        <fullName evidence="1">N-acetyltransferase domain-containing protein</fullName>
    </recommendedName>
</protein>
<dbReference type="Proteomes" id="UP000717996">
    <property type="component" value="Unassembled WGS sequence"/>
</dbReference>
<dbReference type="InterPro" id="IPR050276">
    <property type="entry name" value="MshD_Acetyltransferase"/>
</dbReference>
<reference evidence="2" key="1">
    <citation type="journal article" date="2020" name="Microb. Genom.">
        <title>Genetic diversity of clinical and environmental Mucorales isolates obtained from an investigation of mucormycosis cases among solid organ transplant recipients.</title>
        <authorList>
            <person name="Nguyen M.H."/>
            <person name="Kaul D."/>
            <person name="Muto C."/>
            <person name="Cheng S.J."/>
            <person name="Richter R.A."/>
            <person name="Bruno V.M."/>
            <person name="Liu G."/>
            <person name="Beyhan S."/>
            <person name="Sundermann A.J."/>
            <person name="Mounaud S."/>
            <person name="Pasculle A.W."/>
            <person name="Nierman W.C."/>
            <person name="Driscoll E."/>
            <person name="Cumbie R."/>
            <person name="Clancy C.J."/>
            <person name="Dupont C.L."/>
        </authorList>
    </citation>
    <scope>NUCLEOTIDE SEQUENCE</scope>
    <source>
        <strain evidence="2">GL16</strain>
    </source>
</reference>
<comment type="caution">
    <text evidence="2">The sequence shown here is derived from an EMBL/GenBank/DDBJ whole genome shotgun (WGS) entry which is preliminary data.</text>
</comment>
<feature type="domain" description="N-acetyltransferase" evidence="1">
    <location>
        <begin position="1"/>
        <end position="107"/>
    </location>
</feature>
<dbReference type="InterPro" id="IPR016181">
    <property type="entry name" value="Acyl_CoA_acyltransferase"/>
</dbReference>
<proteinExistence type="predicted"/>
<sequence>MSALSSPQTIILAAFINDILVGTASCVYSYCVTGTRVHVEDVVVDAGYRGKGIGSELIHHAIKRAKMLDAKTIDLTSRPDREAANRLYKKLGFILRDTNVYRYNDSL</sequence>
<dbReference type="Gene3D" id="3.40.630.30">
    <property type="match status" value="1"/>
</dbReference>
<dbReference type="AlphaFoldDB" id="A0A9P6Y4K1"/>
<gene>
    <name evidence="2" type="ORF">G6F51_009499</name>
</gene>
<dbReference type="SUPFAM" id="SSF55729">
    <property type="entry name" value="Acyl-CoA N-acyltransferases (Nat)"/>
    <property type="match status" value="1"/>
</dbReference>